<protein>
    <submittedName>
        <fullName evidence="1">ANTAR domain-containing response regulator</fullName>
    </submittedName>
</protein>
<dbReference type="EMBL" id="JBJURJ010000018">
    <property type="protein sequence ID" value="MFM9331438.1"/>
    <property type="molecule type" value="Genomic_DNA"/>
</dbReference>
<dbReference type="Proteomes" id="UP001631969">
    <property type="component" value="Unassembled WGS sequence"/>
</dbReference>
<gene>
    <name evidence="1" type="ORF">ACI1P1_24385</name>
</gene>
<evidence type="ECO:0000313" key="2">
    <source>
        <dbReference type="Proteomes" id="UP001631969"/>
    </source>
</evidence>
<sequence length="213" mass="24066">MLQHFLVIRPSGEAAADASGETKRSSDEADRSGIRPETAITALGFRVQSLRGDQKTKALAAKCEAVILAVPSSCLDEWVARVLSWRDWPVIWWCGEAAVTESCHGGLEVDGVLFPGMTPAQIHWTLMISSSHHLRRTQWQKEREQLLSRLEERKWIERAKAILCEMKKISEADAYEFLRTQAMNERKRVVDVASSIVNVYQWISENKTGGSRK</sequence>
<accession>A0ACC7P313</accession>
<comment type="caution">
    <text evidence="1">The sequence shown here is derived from an EMBL/GenBank/DDBJ whole genome shotgun (WGS) entry which is preliminary data.</text>
</comment>
<keyword evidence="2" id="KW-1185">Reference proteome</keyword>
<organism evidence="1 2">
    <name type="scientific">Paenibacillus mesotrionivorans</name>
    <dbReference type="NCBI Taxonomy" id="3160968"/>
    <lineage>
        <taxon>Bacteria</taxon>
        <taxon>Bacillati</taxon>
        <taxon>Bacillota</taxon>
        <taxon>Bacilli</taxon>
        <taxon>Bacillales</taxon>
        <taxon>Paenibacillaceae</taxon>
        <taxon>Paenibacillus</taxon>
    </lineage>
</organism>
<proteinExistence type="predicted"/>
<evidence type="ECO:0000313" key="1">
    <source>
        <dbReference type="EMBL" id="MFM9331438.1"/>
    </source>
</evidence>
<reference evidence="1" key="1">
    <citation type="submission" date="2024-12" db="EMBL/GenBank/DDBJ databases">
        <authorList>
            <person name="Wu N."/>
        </authorList>
    </citation>
    <scope>NUCLEOTIDE SEQUENCE</scope>
    <source>
        <strain evidence="1">P15</strain>
    </source>
</reference>
<name>A0ACC7P313_9BACL</name>